<evidence type="ECO:0000256" key="1">
    <source>
        <dbReference type="SAM" id="Phobius"/>
    </source>
</evidence>
<gene>
    <name evidence="2" type="ORF">KC909_04160</name>
</gene>
<keyword evidence="1" id="KW-0472">Membrane</keyword>
<dbReference type="AlphaFoldDB" id="A0A955RJM3"/>
<feature type="transmembrane region" description="Helical" evidence="1">
    <location>
        <begin position="58"/>
        <end position="80"/>
    </location>
</feature>
<proteinExistence type="predicted"/>
<evidence type="ECO:0000313" key="3">
    <source>
        <dbReference type="Proteomes" id="UP000783287"/>
    </source>
</evidence>
<reference evidence="2" key="1">
    <citation type="submission" date="2020-04" db="EMBL/GenBank/DDBJ databases">
        <authorList>
            <person name="Zhang T."/>
        </authorList>
    </citation>
    <scope>NUCLEOTIDE SEQUENCE</scope>
    <source>
        <strain evidence="2">HKST-UBA14</strain>
    </source>
</reference>
<accession>A0A955RJM3</accession>
<protein>
    <submittedName>
        <fullName evidence="2">Uncharacterized protein</fullName>
    </submittedName>
</protein>
<evidence type="ECO:0000313" key="2">
    <source>
        <dbReference type="EMBL" id="MCA9383535.1"/>
    </source>
</evidence>
<comment type="caution">
    <text evidence="2">The sequence shown here is derived from an EMBL/GenBank/DDBJ whole genome shotgun (WGS) entry which is preliminary data.</text>
</comment>
<sequence>MEDTKPIYTLKLKPTVYTNFIASSLANIVRPIRLIFTLIFLYSVSILLGFALTENILLGFILIQVFFVCFIFLLPIVTLLKIVLHKVYTQEVLIQITDRSIITKRDAIEIKMEYANIKNVKVFGDYLFLTFKTGNGIGYIYLKDNPSKDEIISFLKEKSKNEL</sequence>
<name>A0A955RJM3_9BACT</name>
<reference evidence="2" key="2">
    <citation type="journal article" date="2021" name="Microbiome">
        <title>Successional dynamics and alternative stable states in a saline activated sludge microbial community over 9 years.</title>
        <authorList>
            <person name="Wang Y."/>
            <person name="Ye J."/>
            <person name="Ju F."/>
            <person name="Liu L."/>
            <person name="Boyd J.A."/>
            <person name="Deng Y."/>
            <person name="Parks D.H."/>
            <person name="Jiang X."/>
            <person name="Yin X."/>
            <person name="Woodcroft B.J."/>
            <person name="Tyson G.W."/>
            <person name="Hugenholtz P."/>
            <person name="Polz M.F."/>
            <person name="Zhang T."/>
        </authorList>
    </citation>
    <scope>NUCLEOTIDE SEQUENCE</scope>
    <source>
        <strain evidence="2">HKST-UBA14</strain>
    </source>
</reference>
<keyword evidence="1" id="KW-1133">Transmembrane helix</keyword>
<dbReference type="EMBL" id="JAGQLK010000086">
    <property type="protein sequence ID" value="MCA9383535.1"/>
    <property type="molecule type" value="Genomic_DNA"/>
</dbReference>
<keyword evidence="1" id="KW-0812">Transmembrane</keyword>
<feature type="transmembrane region" description="Helical" evidence="1">
    <location>
        <begin position="34"/>
        <end position="52"/>
    </location>
</feature>
<organism evidence="2 3">
    <name type="scientific">Candidatus Dojkabacteria bacterium</name>
    <dbReference type="NCBI Taxonomy" id="2099670"/>
    <lineage>
        <taxon>Bacteria</taxon>
        <taxon>Candidatus Dojkabacteria</taxon>
    </lineage>
</organism>
<dbReference type="Proteomes" id="UP000783287">
    <property type="component" value="Unassembled WGS sequence"/>
</dbReference>